<keyword evidence="3 9" id="KW-0862">Zinc</keyword>
<proteinExistence type="predicted"/>
<evidence type="ECO:0000256" key="3">
    <source>
        <dbReference type="ARBA" id="ARBA00022833"/>
    </source>
</evidence>
<feature type="compositionally biased region" description="Low complexity" evidence="10">
    <location>
        <begin position="17"/>
        <end position="34"/>
    </location>
</feature>
<gene>
    <name evidence="12" type="ORF">HS088_TW21G01257</name>
</gene>
<evidence type="ECO:0000256" key="4">
    <source>
        <dbReference type="ARBA" id="ARBA00023015"/>
    </source>
</evidence>
<evidence type="ECO:0000256" key="7">
    <source>
        <dbReference type="ARBA" id="ARBA00023242"/>
    </source>
</evidence>
<evidence type="ECO:0000256" key="10">
    <source>
        <dbReference type="SAM" id="MobiDB-lite"/>
    </source>
</evidence>
<evidence type="ECO:0000256" key="5">
    <source>
        <dbReference type="ARBA" id="ARBA00023125"/>
    </source>
</evidence>
<feature type="compositionally biased region" description="Polar residues" evidence="10">
    <location>
        <begin position="1"/>
        <end position="10"/>
    </location>
</feature>
<dbReference type="PANTHER" id="PTHR31992:SF141">
    <property type="entry name" value="DOF ZINC FINGER PROTEIN DOF1.4"/>
    <property type="match status" value="1"/>
</dbReference>
<dbReference type="AlphaFoldDB" id="A0A7J7C4M2"/>
<keyword evidence="1 9" id="KW-0479">Metal-binding</keyword>
<dbReference type="PROSITE" id="PS01361">
    <property type="entry name" value="ZF_DOF_1"/>
    <property type="match status" value="1"/>
</dbReference>
<feature type="domain" description="Dof-type" evidence="11">
    <location>
        <begin position="32"/>
        <end position="86"/>
    </location>
</feature>
<evidence type="ECO:0000256" key="1">
    <source>
        <dbReference type="ARBA" id="ARBA00022723"/>
    </source>
</evidence>
<comment type="caution">
    <text evidence="12">The sequence shown here is derived from an EMBL/GenBank/DDBJ whole genome shotgun (WGS) entry which is preliminary data.</text>
</comment>
<dbReference type="GO" id="GO:0003677">
    <property type="term" value="F:DNA binding"/>
    <property type="evidence" value="ECO:0007669"/>
    <property type="project" value="UniProtKB-UniRule"/>
</dbReference>
<organism evidence="12 13">
    <name type="scientific">Tripterygium wilfordii</name>
    <name type="common">Thunder God vine</name>
    <dbReference type="NCBI Taxonomy" id="458696"/>
    <lineage>
        <taxon>Eukaryota</taxon>
        <taxon>Viridiplantae</taxon>
        <taxon>Streptophyta</taxon>
        <taxon>Embryophyta</taxon>
        <taxon>Tracheophyta</taxon>
        <taxon>Spermatophyta</taxon>
        <taxon>Magnoliopsida</taxon>
        <taxon>eudicotyledons</taxon>
        <taxon>Gunneridae</taxon>
        <taxon>Pentapetalae</taxon>
        <taxon>rosids</taxon>
        <taxon>fabids</taxon>
        <taxon>Celastrales</taxon>
        <taxon>Celastraceae</taxon>
        <taxon>Tripterygium</taxon>
    </lineage>
</organism>
<dbReference type="InterPro" id="IPR045174">
    <property type="entry name" value="Dof"/>
</dbReference>
<evidence type="ECO:0000313" key="13">
    <source>
        <dbReference type="Proteomes" id="UP000593562"/>
    </source>
</evidence>
<evidence type="ECO:0000259" key="11">
    <source>
        <dbReference type="PROSITE" id="PS50884"/>
    </source>
</evidence>
<feature type="region of interest" description="Disordered" evidence="10">
    <location>
        <begin position="76"/>
        <end position="127"/>
    </location>
</feature>
<comment type="function">
    <text evidence="9">Transcription factor that binds specifically to a 5'-AA[AG]G-3' consensus core sequence.</text>
</comment>
<protein>
    <recommendedName>
        <fullName evidence="9">Dof zinc finger protein</fullName>
    </recommendedName>
</protein>
<reference evidence="12 13" key="1">
    <citation type="journal article" date="2020" name="Nat. Commun.">
        <title>Genome of Tripterygium wilfordii and identification of cytochrome P450 involved in triptolide biosynthesis.</title>
        <authorList>
            <person name="Tu L."/>
            <person name="Su P."/>
            <person name="Zhang Z."/>
            <person name="Gao L."/>
            <person name="Wang J."/>
            <person name="Hu T."/>
            <person name="Zhou J."/>
            <person name="Zhang Y."/>
            <person name="Zhao Y."/>
            <person name="Liu Y."/>
            <person name="Song Y."/>
            <person name="Tong Y."/>
            <person name="Lu Y."/>
            <person name="Yang J."/>
            <person name="Xu C."/>
            <person name="Jia M."/>
            <person name="Peters R.J."/>
            <person name="Huang L."/>
            <person name="Gao W."/>
        </authorList>
    </citation>
    <scope>NUCLEOTIDE SEQUENCE [LARGE SCALE GENOMIC DNA]</scope>
    <source>
        <strain evidence="13">cv. XIE 37</strain>
        <tissue evidence="12">Leaf</tissue>
    </source>
</reference>
<accession>A0A7J7C4M2</accession>
<feature type="region of interest" description="Disordered" evidence="10">
    <location>
        <begin position="1"/>
        <end position="34"/>
    </location>
</feature>
<evidence type="ECO:0000313" key="12">
    <source>
        <dbReference type="EMBL" id="KAF5729100.1"/>
    </source>
</evidence>
<evidence type="ECO:0000256" key="2">
    <source>
        <dbReference type="ARBA" id="ARBA00022771"/>
    </source>
</evidence>
<sequence length="320" mass="35060">MASSTTTTRLNMEKPGQDQSLQQQQQPPQQPLRCPRCDSSNTKFCYYNNYSLSQPRHFCKACKRYWTRGGTLRNVPVGGGCRKNKRVKRPNIGGASSTVDGVDSSSSVLQNPNPNRPNQSPPSRIDVSSGLSHVNPLFYGLPSNSSEMNFSFPRFSSTSAYDLLPNQLNGLGLGFSSNGFNPNRQIQDGLASNSLLSSYSSMFGSATSYSNTSTTTTTSPTIASLLASAGISPQNKLIKDNPYFQGLTPFDQFQMASRTSDHMKEVKNEEGQNRMGDWDTQCQNQMEEIGLSDPTIYWNSTSVGNWHDPANIGSSVTSLI</sequence>
<keyword evidence="13" id="KW-1185">Reference proteome</keyword>
<comment type="subcellular location">
    <subcellularLocation>
        <location evidence="8 9">Nucleus</location>
    </subcellularLocation>
</comment>
<keyword evidence="6 9" id="KW-0804">Transcription</keyword>
<keyword evidence="7 8" id="KW-0539">Nucleus</keyword>
<evidence type="ECO:0000256" key="8">
    <source>
        <dbReference type="PROSITE-ProRule" id="PRU00071"/>
    </source>
</evidence>
<dbReference type="EMBL" id="JAAARO010000021">
    <property type="protein sequence ID" value="KAF5729100.1"/>
    <property type="molecule type" value="Genomic_DNA"/>
</dbReference>
<evidence type="ECO:0000256" key="9">
    <source>
        <dbReference type="RuleBase" id="RU369094"/>
    </source>
</evidence>
<dbReference type="GO" id="GO:0005634">
    <property type="term" value="C:nucleus"/>
    <property type="evidence" value="ECO:0007669"/>
    <property type="project" value="UniProtKB-SubCell"/>
</dbReference>
<dbReference type="FunCoup" id="A0A7J7C4M2">
    <property type="interactions" value="699"/>
</dbReference>
<evidence type="ECO:0000256" key="6">
    <source>
        <dbReference type="ARBA" id="ARBA00023163"/>
    </source>
</evidence>
<keyword evidence="5 8" id="KW-0238">DNA-binding</keyword>
<dbReference type="Pfam" id="PF02701">
    <property type="entry name" value="Zn_ribbon_Dof"/>
    <property type="match status" value="1"/>
</dbReference>
<feature type="compositionally biased region" description="Low complexity" evidence="10">
    <location>
        <begin position="93"/>
        <end position="124"/>
    </location>
</feature>
<dbReference type="InParanoid" id="A0A7J7C4M2"/>
<keyword evidence="4 9" id="KW-0805">Transcription regulation</keyword>
<keyword evidence="2 8" id="KW-0863">Zinc-finger</keyword>
<dbReference type="Proteomes" id="UP000593562">
    <property type="component" value="Unassembled WGS sequence"/>
</dbReference>
<dbReference type="InterPro" id="IPR003851">
    <property type="entry name" value="Znf_Dof"/>
</dbReference>
<dbReference type="PROSITE" id="PS50884">
    <property type="entry name" value="ZF_DOF_2"/>
    <property type="match status" value="1"/>
</dbReference>
<dbReference type="GO" id="GO:0008270">
    <property type="term" value="F:zinc ion binding"/>
    <property type="evidence" value="ECO:0007669"/>
    <property type="project" value="UniProtKB-KW"/>
</dbReference>
<dbReference type="PANTHER" id="PTHR31992">
    <property type="entry name" value="DOF ZINC FINGER PROTEIN DOF1.4-RELATED"/>
    <property type="match status" value="1"/>
</dbReference>
<name>A0A7J7C4M2_TRIWF</name>
<dbReference type="GO" id="GO:0003700">
    <property type="term" value="F:DNA-binding transcription factor activity"/>
    <property type="evidence" value="ECO:0007669"/>
    <property type="project" value="UniProtKB-UniRule"/>
</dbReference>